<accession>A0A370PIN1</accession>
<gene>
    <name evidence="2" type="ORF">M752DRAFT_23629</name>
</gene>
<name>A0A370PIN1_ASPPH</name>
<keyword evidence="1" id="KW-0472">Membrane</keyword>
<keyword evidence="1" id="KW-0812">Transmembrane</keyword>
<dbReference type="EMBL" id="KZ851854">
    <property type="protein sequence ID" value="RDK42030.1"/>
    <property type="molecule type" value="Genomic_DNA"/>
</dbReference>
<reference evidence="2 3" key="1">
    <citation type="submission" date="2018-07" db="EMBL/GenBank/DDBJ databases">
        <title>Section-level genome sequencing of Aspergillus section Nigri to investigate inter- and intra-species variation.</title>
        <authorList>
            <consortium name="DOE Joint Genome Institute"/>
            <person name="Vesth T.C."/>
            <person name="Nybo J.L."/>
            <person name="Theobald S."/>
            <person name="Frisvad J.C."/>
            <person name="Larsen T.O."/>
            <person name="Nielsen K.F."/>
            <person name="Hoof J.B."/>
            <person name="Brandl J."/>
            <person name="Salamov A."/>
            <person name="Riley R."/>
            <person name="Gladden J.M."/>
            <person name="Phatale P."/>
            <person name="Nielsen M.T."/>
            <person name="Lyhne E.K."/>
            <person name="Kogle M.E."/>
            <person name="Strasser K."/>
            <person name="McDonnell E."/>
            <person name="Barry K."/>
            <person name="Clum A."/>
            <person name="Chen C."/>
            <person name="Nolan M."/>
            <person name="Sandor L."/>
            <person name="Kuo A."/>
            <person name="Lipzen A."/>
            <person name="Hainaut M."/>
            <person name="Drula E."/>
            <person name="Tsang A."/>
            <person name="Magnuson J.K."/>
            <person name="Henrissat B."/>
            <person name="Wiebenga A."/>
            <person name="Simmons B.A."/>
            <person name="Makela M.R."/>
            <person name="De vries R.P."/>
            <person name="Grigoriev I.V."/>
            <person name="Mortensen U.H."/>
            <person name="Baker S.E."/>
            <person name="Andersen M.R."/>
        </authorList>
    </citation>
    <scope>NUCLEOTIDE SEQUENCE [LARGE SCALE GENOMIC DNA]</scope>
    <source>
        <strain evidence="2 3">ATCC 13157</strain>
    </source>
</reference>
<organism evidence="2 3">
    <name type="scientific">Aspergillus phoenicis ATCC 13157</name>
    <dbReference type="NCBI Taxonomy" id="1353007"/>
    <lineage>
        <taxon>Eukaryota</taxon>
        <taxon>Fungi</taxon>
        <taxon>Dikarya</taxon>
        <taxon>Ascomycota</taxon>
        <taxon>Pezizomycotina</taxon>
        <taxon>Eurotiomycetes</taxon>
        <taxon>Eurotiomycetidae</taxon>
        <taxon>Eurotiales</taxon>
        <taxon>Aspergillaceae</taxon>
        <taxon>Aspergillus</taxon>
    </lineage>
</organism>
<keyword evidence="1" id="KW-1133">Transmembrane helix</keyword>
<proteinExistence type="predicted"/>
<dbReference type="Proteomes" id="UP000254937">
    <property type="component" value="Unassembled WGS sequence"/>
</dbReference>
<evidence type="ECO:0000256" key="1">
    <source>
        <dbReference type="SAM" id="Phobius"/>
    </source>
</evidence>
<protein>
    <submittedName>
        <fullName evidence="2">Uncharacterized protein</fullName>
    </submittedName>
</protein>
<evidence type="ECO:0000313" key="2">
    <source>
        <dbReference type="EMBL" id="RDK42030.1"/>
    </source>
</evidence>
<feature type="transmembrane region" description="Helical" evidence="1">
    <location>
        <begin position="68"/>
        <end position="86"/>
    </location>
</feature>
<sequence>MHIGYWHFPLIYLPSFSSLPIPNYLPHYYMAGFPSLALISRPPLMLYLIPIAIIFIPFSPLLFRDPYLLLLPIALFVCFLLLSPSISHCDSDHTNQTTVSEGILL</sequence>
<feature type="transmembrane region" description="Helical" evidence="1">
    <location>
        <begin position="44"/>
        <end position="63"/>
    </location>
</feature>
<keyword evidence="3" id="KW-1185">Reference proteome</keyword>
<evidence type="ECO:0000313" key="3">
    <source>
        <dbReference type="Proteomes" id="UP000254937"/>
    </source>
</evidence>
<dbReference type="AlphaFoldDB" id="A0A370PIN1"/>